<protein>
    <recommendedName>
        <fullName evidence="3">Reverse transcriptase</fullName>
    </recommendedName>
</protein>
<gene>
    <name evidence="1" type="ORF">QTP70_015651</name>
</gene>
<evidence type="ECO:0000313" key="2">
    <source>
        <dbReference type="Proteomes" id="UP001274896"/>
    </source>
</evidence>
<reference evidence="1" key="1">
    <citation type="submission" date="2023-06" db="EMBL/GenBank/DDBJ databases">
        <title>Male Hemibagrus guttatus genome.</title>
        <authorList>
            <person name="Bian C."/>
        </authorList>
    </citation>
    <scope>NUCLEOTIDE SEQUENCE</scope>
    <source>
        <strain evidence="1">Male_cb2023</strain>
        <tissue evidence="1">Muscle</tissue>
    </source>
</reference>
<keyword evidence="2" id="KW-1185">Reference proteome</keyword>
<organism evidence="1 2">
    <name type="scientific">Hemibagrus guttatus</name>
    <dbReference type="NCBI Taxonomy" id="175788"/>
    <lineage>
        <taxon>Eukaryota</taxon>
        <taxon>Metazoa</taxon>
        <taxon>Chordata</taxon>
        <taxon>Craniata</taxon>
        <taxon>Vertebrata</taxon>
        <taxon>Euteleostomi</taxon>
        <taxon>Actinopterygii</taxon>
        <taxon>Neopterygii</taxon>
        <taxon>Teleostei</taxon>
        <taxon>Ostariophysi</taxon>
        <taxon>Siluriformes</taxon>
        <taxon>Bagridae</taxon>
        <taxon>Hemibagrus</taxon>
    </lineage>
</organism>
<dbReference type="PANTHER" id="PTHR47510:SF3">
    <property type="entry name" value="ENDO_EXONUCLEASE_PHOSPHATASE DOMAIN-CONTAINING PROTEIN"/>
    <property type="match status" value="1"/>
</dbReference>
<sequence length="156" mass="17134">MGARVGEAILKFNKTSLELEAKAAGNSASGANSAHSSNSVNGSMHIESVRVGNAFMIWEHDMRKAFRRTDTMKAAGPDGISGRVLRDCTDQLAPVFTEIFNLSWEQSVTPTCLKQTIIVPVPNKLQPAFLNDHHPVALTSVVMKYFGQRLHHLFIT</sequence>
<dbReference type="PANTHER" id="PTHR47510">
    <property type="entry name" value="REVERSE TRANSCRIPTASE DOMAIN-CONTAINING PROTEIN"/>
    <property type="match status" value="1"/>
</dbReference>
<evidence type="ECO:0008006" key="3">
    <source>
        <dbReference type="Google" id="ProtNLM"/>
    </source>
</evidence>
<dbReference type="AlphaFoldDB" id="A0AAE0Q2I1"/>
<dbReference type="EMBL" id="JAUCMX010000023">
    <property type="protein sequence ID" value="KAK3512518.1"/>
    <property type="molecule type" value="Genomic_DNA"/>
</dbReference>
<evidence type="ECO:0000313" key="1">
    <source>
        <dbReference type="EMBL" id="KAK3512518.1"/>
    </source>
</evidence>
<comment type="caution">
    <text evidence="1">The sequence shown here is derived from an EMBL/GenBank/DDBJ whole genome shotgun (WGS) entry which is preliminary data.</text>
</comment>
<accession>A0AAE0Q2I1</accession>
<dbReference type="Proteomes" id="UP001274896">
    <property type="component" value="Unassembled WGS sequence"/>
</dbReference>
<name>A0AAE0Q2I1_9TELE</name>
<proteinExistence type="predicted"/>